<accession>C6E7Y4</accession>
<dbReference type="PANTHER" id="PTHR45846:SF1">
    <property type="entry name" value="TRNA-DIHYDROURIDINE(47) SYNTHASE [NAD(P)(+)]-LIKE"/>
    <property type="match status" value="1"/>
</dbReference>
<evidence type="ECO:0000256" key="7">
    <source>
        <dbReference type="PIRSR" id="PIRSR006621-2"/>
    </source>
</evidence>
<evidence type="ECO:0000256" key="8">
    <source>
        <dbReference type="SAM" id="MobiDB-lite"/>
    </source>
</evidence>
<keyword evidence="2 5" id="KW-0288">FMN</keyword>
<protein>
    <recommendedName>
        <fullName evidence="5">tRNA-dihydrouridine synthase</fullName>
        <ecNumber evidence="5">1.3.1.-</ecNumber>
    </recommendedName>
</protein>
<name>C6E7Y4_GEOSM</name>
<dbReference type="GO" id="GO:0050660">
    <property type="term" value="F:flavin adenine dinucleotide binding"/>
    <property type="evidence" value="ECO:0007669"/>
    <property type="project" value="InterPro"/>
</dbReference>
<dbReference type="EC" id="1.3.1.-" evidence="5"/>
<gene>
    <name evidence="10" type="ordered locus">GM21_0080</name>
</gene>
<evidence type="ECO:0000256" key="6">
    <source>
        <dbReference type="PIRSR" id="PIRSR006621-1"/>
    </source>
</evidence>
<dbReference type="GO" id="GO:0003723">
    <property type="term" value="F:RNA binding"/>
    <property type="evidence" value="ECO:0007669"/>
    <property type="project" value="TreeGrafter"/>
</dbReference>
<evidence type="ECO:0000256" key="5">
    <source>
        <dbReference type="PIRNR" id="PIRNR006621"/>
    </source>
</evidence>
<keyword evidence="7" id="KW-0547">Nucleotide-binding</keyword>
<feature type="active site" description="Proton donor" evidence="6">
    <location>
        <position position="126"/>
    </location>
</feature>
<dbReference type="OrthoDB" id="5289281at2"/>
<feature type="binding site" evidence="7">
    <location>
        <position position="194"/>
    </location>
    <ligand>
        <name>FMN</name>
        <dbReference type="ChEBI" id="CHEBI:58210"/>
    </ligand>
</feature>
<dbReference type="KEGG" id="gem:GM21_0080"/>
<dbReference type="PIRSF" id="PIRSF006621">
    <property type="entry name" value="Dus"/>
    <property type="match status" value="1"/>
</dbReference>
<feature type="binding site" evidence="7">
    <location>
        <position position="165"/>
    </location>
    <ligand>
        <name>FMN</name>
        <dbReference type="ChEBI" id="CHEBI:58210"/>
    </ligand>
</feature>
<dbReference type="EMBL" id="CP001661">
    <property type="protein sequence ID" value="ACT16167.1"/>
    <property type="molecule type" value="Genomic_DNA"/>
</dbReference>
<evidence type="ECO:0000313" key="10">
    <source>
        <dbReference type="EMBL" id="ACT16167.1"/>
    </source>
</evidence>
<dbReference type="AlphaFoldDB" id="C6E7Y4"/>
<dbReference type="Gene3D" id="3.20.20.70">
    <property type="entry name" value="Aldolase class I"/>
    <property type="match status" value="1"/>
</dbReference>
<keyword evidence="4 5" id="KW-0560">Oxidoreductase</keyword>
<comment type="function">
    <text evidence="5">Catalyzes the synthesis of 5,6-dihydrouridine (D), a modified base found in the D-loop of most tRNAs, via the reduction of the C5-C6 double bond in target uridines.</text>
</comment>
<evidence type="ECO:0000256" key="4">
    <source>
        <dbReference type="ARBA" id="ARBA00023002"/>
    </source>
</evidence>
<dbReference type="SUPFAM" id="SSF51395">
    <property type="entry name" value="FMN-linked oxidoreductases"/>
    <property type="match status" value="1"/>
</dbReference>
<dbReference type="eggNOG" id="COG0042">
    <property type="taxonomic scope" value="Bacteria"/>
</dbReference>
<feature type="domain" description="DUS-like FMN-binding" evidence="9">
    <location>
        <begin position="35"/>
        <end position="323"/>
    </location>
</feature>
<dbReference type="STRING" id="443144.GM21_0080"/>
<feature type="binding site" evidence="7">
    <location>
        <position position="96"/>
    </location>
    <ligand>
        <name>FMN</name>
        <dbReference type="ChEBI" id="CHEBI:58210"/>
    </ligand>
</feature>
<feature type="binding site" evidence="7">
    <location>
        <begin position="249"/>
        <end position="250"/>
    </location>
    <ligand>
        <name>FMN</name>
        <dbReference type="ChEBI" id="CHEBI:58210"/>
    </ligand>
</feature>
<dbReference type="HOGENOM" id="CLU_013299_6_0_7"/>
<dbReference type="CDD" id="cd02801">
    <property type="entry name" value="DUS_like_FMN"/>
    <property type="match status" value="1"/>
</dbReference>
<evidence type="ECO:0000256" key="2">
    <source>
        <dbReference type="ARBA" id="ARBA00022643"/>
    </source>
</evidence>
<evidence type="ECO:0000259" key="9">
    <source>
        <dbReference type="Pfam" id="PF01207"/>
    </source>
</evidence>
<dbReference type="InterPro" id="IPR013785">
    <property type="entry name" value="Aldolase_TIM"/>
</dbReference>
<dbReference type="GO" id="GO:0017150">
    <property type="term" value="F:tRNA dihydrouridine synthase activity"/>
    <property type="evidence" value="ECO:0007669"/>
    <property type="project" value="InterPro"/>
</dbReference>
<comment type="similarity">
    <text evidence="5">Belongs to the dus family.</text>
</comment>
<evidence type="ECO:0000256" key="1">
    <source>
        <dbReference type="ARBA" id="ARBA00022630"/>
    </source>
</evidence>
<dbReference type="InterPro" id="IPR001269">
    <property type="entry name" value="DUS_fam"/>
</dbReference>
<feature type="region of interest" description="Disordered" evidence="8">
    <location>
        <begin position="1"/>
        <end position="23"/>
    </location>
</feature>
<dbReference type="Pfam" id="PF01207">
    <property type="entry name" value="Dus"/>
    <property type="match status" value="1"/>
</dbReference>
<reference evidence="10" key="1">
    <citation type="submission" date="2009-07" db="EMBL/GenBank/DDBJ databases">
        <title>Complete sequence of Geobacter sp. M21.</title>
        <authorList>
            <consortium name="US DOE Joint Genome Institute"/>
            <person name="Lucas S."/>
            <person name="Copeland A."/>
            <person name="Lapidus A."/>
            <person name="Glavina del Rio T."/>
            <person name="Dalin E."/>
            <person name="Tice H."/>
            <person name="Bruce D."/>
            <person name="Goodwin L."/>
            <person name="Pitluck S."/>
            <person name="Saunders E."/>
            <person name="Brettin T."/>
            <person name="Detter J.C."/>
            <person name="Han C."/>
            <person name="Larimer F."/>
            <person name="Land M."/>
            <person name="Hauser L."/>
            <person name="Kyrpides N."/>
            <person name="Ovchinnikova G."/>
            <person name="Lovley D."/>
        </authorList>
    </citation>
    <scope>NUCLEOTIDE SEQUENCE [LARGE SCALE GENOMIC DNA]</scope>
    <source>
        <strain evidence="10">M21</strain>
    </source>
</reference>
<keyword evidence="1 5" id="KW-0285">Flavoprotein</keyword>
<proteinExistence type="inferred from homology"/>
<organism evidence="10">
    <name type="scientific">Geobacter sp. (strain M21)</name>
    <dbReference type="NCBI Taxonomy" id="443144"/>
    <lineage>
        <taxon>Bacteria</taxon>
        <taxon>Pseudomonadati</taxon>
        <taxon>Thermodesulfobacteriota</taxon>
        <taxon>Desulfuromonadia</taxon>
        <taxon>Geobacterales</taxon>
        <taxon>Geobacteraceae</taxon>
        <taxon>Geobacter</taxon>
    </lineage>
</organism>
<keyword evidence="3 5" id="KW-0819">tRNA processing</keyword>
<comment type="cofactor">
    <cofactor evidence="5 7">
        <name>FMN</name>
        <dbReference type="ChEBI" id="CHEBI:58210"/>
    </cofactor>
</comment>
<dbReference type="InterPro" id="IPR035587">
    <property type="entry name" value="DUS-like_FMN-bd"/>
</dbReference>
<dbReference type="PANTHER" id="PTHR45846">
    <property type="entry name" value="TRNA-DIHYDROURIDINE(47) SYNTHASE [NAD(P)(+)]-LIKE"/>
    <property type="match status" value="1"/>
</dbReference>
<sequence length="341" mass="37354">MTMENPRHQAFQPNPETANPAPPKLPWLLGAKPLMLAPMQGLTNRALRSLFTKWVRPDVVWTEFMRVNPVSAKKRLMPGDLREISASEDGIPLVVQLIGHGREALVSAAQAAQDAGAKHLNLNMGCPYGRMTSGLTGGGMLKKPELLEEIIPALREAIHGSFSIKLRAGYEDPRQVFSLLPLFERSGVDFLVLHPRTVRQAYNGWADHEVTAEVVRSTGIPVIANGDIRSAAGGLHLLEQTGAAGLMLGRGGIGEPMLFERLRGRAAAEPDLSERRAMLHRYLSDLLPLYCALFCGDAQILGKIKGVVSNVEDAELERELKKLTRSKTLQAFRAALEELIP</sequence>
<evidence type="ECO:0000256" key="3">
    <source>
        <dbReference type="ARBA" id="ARBA00022694"/>
    </source>
</evidence>